<sequence>MIIFPHTYHYRLIIGSLFVAFIALGVYSYVSVSKLDEYNSYVSQEKKLLENELSEMIIRYENIRTEDEILNERLTQSKVRIIRILDSVKAVAPSASLLSYYRAEIKDLQHEKDEVLDLLAKSQEENKRLQLAALEAKLNFQSIKNTTKNLKVKNKDLAVVNTALSNKIDNASFLEIEQLEAQAVKRITKKRIVSTEKYKKANKLHVAFTVSKNKFVDEGDKYLYLQILSPSNNIVADEGSVNFGKESLIYTKKIKVAYNKEDVEVETIVTTDEDQPFTKGIYFVNVFNDNKRLGSTSITLK</sequence>
<protein>
    <recommendedName>
        <fullName evidence="5">Chromosome partitioning protein ParA</fullName>
    </recommendedName>
</protein>
<keyword evidence="2" id="KW-0812">Transmembrane</keyword>
<keyword evidence="1" id="KW-0175">Coiled coil</keyword>
<dbReference type="Proteomes" id="UP000605013">
    <property type="component" value="Unassembled WGS sequence"/>
</dbReference>
<organism evidence="3 4">
    <name type="scientific">Olleya sediminilitoris</name>
    <dbReference type="NCBI Taxonomy" id="2795739"/>
    <lineage>
        <taxon>Bacteria</taxon>
        <taxon>Pseudomonadati</taxon>
        <taxon>Bacteroidota</taxon>
        <taxon>Flavobacteriia</taxon>
        <taxon>Flavobacteriales</taxon>
        <taxon>Flavobacteriaceae</taxon>
    </lineage>
</organism>
<accession>A0ABS1WNI1</accession>
<proteinExistence type="predicted"/>
<keyword evidence="4" id="KW-1185">Reference proteome</keyword>
<comment type="caution">
    <text evidence="3">The sequence shown here is derived from an EMBL/GenBank/DDBJ whole genome shotgun (WGS) entry which is preliminary data.</text>
</comment>
<dbReference type="EMBL" id="JAEMEF010000012">
    <property type="protein sequence ID" value="MBL7560686.1"/>
    <property type="molecule type" value="Genomic_DNA"/>
</dbReference>
<name>A0ABS1WNI1_9FLAO</name>
<evidence type="ECO:0008006" key="5">
    <source>
        <dbReference type="Google" id="ProtNLM"/>
    </source>
</evidence>
<keyword evidence="2" id="KW-1133">Transmembrane helix</keyword>
<keyword evidence="2" id="KW-0472">Membrane</keyword>
<evidence type="ECO:0000256" key="1">
    <source>
        <dbReference type="SAM" id="Coils"/>
    </source>
</evidence>
<evidence type="ECO:0000256" key="2">
    <source>
        <dbReference type="SAM" id="Phobius"/>
    </source>
</evidence>
<dbReference type="RefSeq" id="WP_203001172.1">
    <property type="nucleotide sequence ID" value="NZ_JAEMEF010000012.1"/>
</dbReference>
<reference evidence="3 4" key="1">
    <citation type="submission" date="2020-12" db="EMBL/GenBank/DDBJ databases">
        <title>Olleya sediminilitoris sp. nov., isolated from a tidal flat.</title>
        <authorList>
            <person name="Park S."/>
            <person name="Yoon J.-H."/>
        </authorList>
    </citation>
    <scope>NUCLEOTIDE SEQUENCE [LARGE SCALE GENOMIC DNA]</scope>
    <source>
        <strain evidence="3 4">YSTF-M6</strain>
    </source>
</reference>
<evidence type="ECO:0000313" key="3">
    <source>
        <dbReference type="EMBL" id="MBL7560686.1"/>
    </source>
</evidence>
<feature type="transmembrane region" description="Helical" evidence="2">
    <location>
        <begin position="12"/>
        <end position="30"/>
    </location>
</feature>
<evidence type="ECO:0000313" key="4">
    <source>
        <dbReference type="Proteomes" id="UP000605013"/>
    </source>
</evidence>
<gene>
    <name evidence="3" type="ORF">JAO71_12835</name>
</gene>
<feature type="coiled-coil region" evidence="1">
    <location>
        <begin position="105"/>
        <end position="139"/>
    </location>
</feature>